<name>A0AAV8QAD6_ENSVE</name>
<comment type="caution">
    <text evidence="2">The sequence shown here is derived from an EMBL/GenBank/DDBJ whole genome shotgun (WGS) entry which is preliminary data.</text>
</comment>
<accession>A0AAV8QAD6</accession>
<evidence type="ECO:0000313" key="3">
    <source>
        <dbReference type="Proteomes" id="UP001222027"/>
    </source>
</evidence>
<sequence length="140" mass="14986">MPASVDAGESSGAQVEEELDITPHCIIRGDSRNSIDRDRRGSTKRGGCDRNTKKKAEGEVEEAKVAAATTDGVRENVETPAEQETKEAAVEAEPEVEIEAVAEERVEEVVAPAEPPSEATVADEEKKEEVKQVEEEAAAA</sequence>
<feature type="region of interest" description="Disordered" evidence="1">
    <location>
        <begin position="106"/>
        <end position="140"/>
    </location>
</feature>
<evidence type="ECO:0000256" key="1">
    <source>
        <dbReference type="SAM" id="MobiDB-lite"/>
    </source>
</evidence>
<keyword evidence="3" id="KW-1185">Reference proteome</keyword>
<evidence type="ECO:0000313" key="2">
    <source>
        <dbReference type="EMBL" id="KAJ8472131.1"/>
    </source>
</evidence>
<dbReference type="Proteomes" id="UP001222027">
    <property type="component" value="Unassembled WGS sequence"/>
</dbReference>
<reference evidence="2 3" key="1">
    <citation type="submission" date="2022-12" db="EMBL/GenBank/DDBJ databases">
        <title>Chromosome-scale assembly of the Ensete ventricosum genome.</title>
        <authorList>
            <person name="Dussert Y."/>
            <person name="Stocks J."/>
            <person name="Wendawek A."/>
            <person name="Woldeyes F."/>
            <person name="Nichols R.A."/>
            <person name="Borrell J.S."/>
        </authorList>
    </citation>
    <scope>NUCLEOTIDE SEQUENCE [LARGE SCALE GENOMIC DNA]</scope>
    <source>
        <strain evidence="3">cv. Maze</strain>
        <tissue evidence="2">Seeds</tissue>
    </source>
</reference>
<dbReference type="EMBL" id="JAQQAF010000007">
    <property type="protein sequence ID" value="KAJ8472131.1"/>
    <property type="molecule type" value="Genomic_DNA"/>
</dbReference>
<gene>
    <name evidence="2" type="ORF">OPV22_026474</name>
</gene>
<feature type="compositionally biased region" description="Basic and acidic residues" evidence="1">
    <location>
        <begin position="27"/>
        <end position="64"/>
    </location>
</feature>
<feature type="compositionally biased region" description="Low complexity" evidence="1">
    <location>
        <begin position="109"/>
        <end position="120"/>
    </location>
</feature>
<organism evidence="2 3">
    <name type="scientific">Ensete ventricosum</name>
    <name type="common">Abyssinian banana</name>
    <name type="synonym">Musa ensete</name>
    <dbReference type="NCBI Taxonomy" id="4639"/>
    <lineage>
        <taxon>Eukaryota</taxon>
        <taxon>Viridiplantae</taxon>
        <taxon>Streptophyta</taxon>
        <taxon>Embryophyta</taxon>
        <taxon>Tracheophyta</taxon>
        <taxon>Spermatophyta</taxon>
        <taxon>Magnoliopsida</taxon>
        <taxon>Liliopsida</taxon>
        <taxon>Zingiberales</taxon>
        <taxon>Musaceae</taxon>
        <taxon>Ensete</taxon>
    </lineage>
</organism>
<dbReference type="AlphaFoldDB" id="A0AAV8QAD6"/>
<feature type="region of interest" description="Disordered" evidence="1">
    <location>
        <begin position="1"/>
        <end position="94"/>
    </location>
</feature>
<feature type="compositionally biased region" description="Basic and acidic residues" evidence="1">
    <location>
        <begin position="123"/>
        <end position="134"/>
    </location>
</feature>
<protein>
    <submittedName>
        <fullName evidence="2">Uncharacterized protein</fullName>
    </submittedName>
</protein>
<feature type="compositionally biased region" description="Basic and acidic residues" evidence="1">
    <location>
        <begin position="72"/>
        <end position="89"/>
    </location>
</feature>
<proteinExistence type="predicted"/>